<name>A0A7L9RSU2_9PROT</name>
<proteinExistence type="predicted"/>
<reference evidence="1 2" key="1">
    <citation type="submission" date="2020-06" db="EMBL/GenBank/DDBJ databases">
        <title>The endosymbiont of the kinetoplastid Bodo saltans is a Paracaedibacter-like alpha-proteobacterium possessing a putative toxin-antitoxin system.</title>
        <authorList>
            <person name="Midha S."/>
            <person name="Rigden D.J."/>
            <person name="Siozios S."/>
            <person name="Hurst G.D.D."/>
            <person name="Jackson A.P."/>
        </authorList>
    </citation>
    <scope>NUCLEOTIDE SEQUENCE [LARGE SCALE GENOMIC DNA]</scope>
    <source>
        <strain evidence="1">Lake Konstanz</strain>
    </source>
</reference>
<accession>A0A7L9RSU2</accession>
<evidence type="ECO:0000313" key="1">
    <source>
        <dbReference type="EMBL" id="QOL19690.1"/>
    </source>
</evidence>
<organism evidence="1 2">
    <name type="scientific">Candidatus Bodocaedibacter vickermanii</name>
    <dbReference type="NCBI Taxonomy" id="2741701"/>
    <lineage>
        <taxon>Bacteria</taxon>
        <taxon>Pseudomonadati</taxon>
        <taxon>Pseudomonadota</taxon>
        <taxon>Alphaproteobacteria</taxon>
        <taxon>Holosporales</taxon>
        <taxon>Candidatus Paracaedibacteraceae</taxon>
        <taxon>Candidatus Bodocaedibacter</taxon>
    </lineage>
</organism>
<dbReference type="KEGG" id="pbal:CPBP_00455"/>
<dbReference type="EMBL" id="CP054719">
    <property type="protein sequence ID" value="QOL19690.1"/>
    <property type="molecule type" value="Genomic_DNA"/>
</dbReference>
<keyword evidence="2" id="KW-1185">Reference proteome</keyword>
<dbReference type="AlphaFoldDB" id="A0A7L9RSU2"/>
<dbReference type="RefSeq" id="WP_350332435.1">
    <property type="nucleotide sequence ID" value="NZ_CP054719.1"/>
</dbReference>
<dbReference type="Proteomes" id="UP000594001">
    <property type="component" value="Chromosome"/>
</dbReference>
<evidence type="ECO:0000313" key="2">
    <source>
        <dbReference type="Proteomes" id="UP000594001"/>
    </source>
</evidence>
<protein>
    <submittedName>
        <fullName evidence="1">Uncharacterized protein</fullName>
    </submittedName>
</protein>
<gene>
    <name evidence="1" type="ORF">CPBP_00455</name>
</gene>
<sequence>MWKKLLLTTALLSSIYGADTQYFDPEFSLLANRSETLVVNENGVVVNPDTSRPCILRRLTQAEVSKALNFNDFDVLSEAQSSCVRDMWSINLICIILTSDCTLNNGISKALDYELLRRLFWSRVELFEQLVQKMLLSPHIITEDPTGILKEQQKKIAAFSARHDHSDTTPFTKGHFEKRMRLMDEFGKIYDE</sequence>